<reference evidence="3" key="1">
    <citation type="journal article" date="2020" name="Stud. Mycol.">
        <title>101 Dothideomycetes genomes: a test case for predicting lifestyles and emergence of pathogens.</title>
        <authorList>
            <person name="Haridas S."/>
            <person name="Albert R."/>
            <person name="Binder M."/>
            <person name="Bloem J."/>
            <person name="Labutti K."/>
            <person name="Salamov A."/>
            <person name="Andreopoulos B."/>
            <person name="Baker S."/>
            <person name="Barry K."/>
            <person name="Bills G."/>
            <person name="Bluhm B."/>
            <person name="Cannon C."/>
            <person name="Castanera R."/>
            <person name="Culley D."/>
            <person name="Daum C."/>
            <person name="Ezra D."/>
            <person name="Gonzalez J."/>
            <person name="Henrissat B."/>
            <person name="Kuo A."/>
            <person name="Liang C."/>
            <person name="Lipzen A."/>
            <person name="Lutzoni F."/>
            <person name="Magnuson J."/>
            <person name="Mondo S."/>
            <person name="Nolan M."/>
            <person name="Ohm R."/>
            <person name="Pangilinan J."/>
            <person name="Park H.-J."/>
            <person name="Ramirez L."/>
            <person name="Alfaro M."/>
            <person name="Sun H."/>
            <person name="Tritt A."/>
            <person name="Yoshinaga Y."/>
            <person name="Zwiers L.-H."/>
            <person name="Turgeon B."/>
            <person name="Goodwin S."/>
            <person name="Spatafora J."/>
            <person name="Crous P."/>
            <person name="Grigoriev I."/>
        </authorList>
    </citation>
    <scope>NUCLEOTIDE SEQUENCE</scope>
    <source>
        <strain evidence="3">CBS 107.79</strain>
    </source>
</reference>
<feature type="compositionally biased region" description="Pro residues" evidence="2">
    <location>
        <begin position="93"/>
        <end position="103"/>
    </location>
</feature>
<dbReference type="AlphaFoldDB" id="A0A6A5V6F6"/>
<accession>A0A6A5V6F6</accession>
<evidence type="ECO:0000313" key="4">
    <source>
        <dbReference type="Proteomes" id="UP000800036"/>
    </source>
</evidence>
<evidence type="ECO:0000256" key="1">
    <source>
        <dbReference type="SAM" id="Coils"/>
    </source>
</evidence>
<feature type="compositionally biased region" description="Low complexity" evidence="2">
    <location>
        <begin position="113"/>
        <end position="128"/>
    </location>
</feature>
<name>A0A6A5V6F6_9PLEO</name>
<evidence type="ECO:0000313" key="3">
    <source>
        <dbReference type="EMBL" id="KAF1972240.1"/>
    </source>
</evidence>
<gene>
    <name evidence="3" type="ORF">BU23DRAFT_569242</name>
</gene>
<evidence type="ECO:0000256" key="2">
    <source>
        <dbReference type="SAM" id="MobiDB-lite"/>
    </source>
</evidence>
<sequence length="462" mass="51310">MSLLLSLLLYPVLLFAIVVSFLLLSDNHARREALGLPLIESTPNCHGLLEDAQDDFNNLERREGVILKARRGGRGGSRPSRPRPQRHQRPKPSPRPSSKPKPPNSRKPKPSSKKSTSSKVSKKPTSSKATKNVWPKPAVPYLTAAINPCNRWIDCTDEGSFDLIARGVNITATPEPTVTPEASLDKRDVRTQKPVISAMTLVIKNLGYPEFITEAELGNAEHFFGVKLPTDLAVEWNSFIRVHLASTGTTAQSWARAQIGVAQNMIKKEITNLEGKKRRLNALEKKNDKKYRNKVNADYNRLATEMAAQKRQVAAHNRRIQALRQAAQSQANLTSLGAEIKAKEKVELKYNLAERKRAMLREDCDQAEDVHAIGCACVASGVERASTKSLLHALEITREQRVSPVRKTLHRPSGRFAGTTSGSIGIAKDKRKLVLVGIDKIRRVSVALSRLKIGSKKDLRFY</sequence>
<feature type="region of interest" description="Disordered" evidence="2">
    <location>
        <begin position="65"/>
        <end position="133"/>
    </location>
</feature>
<feature type="compositionally biased region" description="Basic residues" evidence="2">
    <location>
        <begin position="80"/>
        <end position="92"/>
    </location>
</feature>
<proteinExistence type="predicted"/>
<organism evidence="3 4">
    <name type="scientific">Bimuria novae-zelandiae CBS 107.79</name>
    <dbReference type="NCBI Taxonomy" id="1447943"/>
    <lineage>
        <taxon>Eukaryota</taxon>
        <taxon>Fungi</taxon>
        <taxon>Dikarya</taxon>
        <taxon>Ascomycota</taxon>
        <taxon>Pezizomycotina</taxon>
        <taxon>Dothideomycetes</taxon>
        <taxon>Pleosporomycetidae</taxon>
        <taxon>Pleosporales</taxon>
        <taxon>Massarineae</taxon>
        <taxon>Didymosphaeriaceae</taxon>
        <taxon>Bimuria</taxon>
    </lineage>
</organism>
<dbReference type="EMBL" id="ML976688">
    <property type="protein sequence ID" value="KAF1972240.1"/>
    <property type="molecule type" value="Genomic_DNA"/>
</dbReference>
<keyword evidence="4" id="KW-1185">Reference proteome</keyword>
<dbReference type="Proteomes" id="UP000800036">
    <property type="component" value="Unassembled WGS sequence"/>
</dbReference>
<keyword evidence="1" id="KW-0175">Coiled coil</keyword>
<dbReference type="OrthoDB" id="3797690at2759"/>
<protein>
    <submittedName>
        <fullName evidence="3">Uncharacterized protein</fullName>
    </submittedName>
</protein>
<feature type="coiled-coil region" evidence="1">
    <location>
        <begin position="266"/>
        <end position="370"/>
    </location>
</feature>